<accession>A0A2G8SRQ0</accession>
<proteinExistence type="predicted"/>
<name>A0A2G8SRQ0_9APHY</name>
<dbReference type="AlphaFoldDB" id="A0A2G8SRQ0"/>
<dbReference type="OrthoDB" id="2762075at2759"/>
<evidence type="ECO:0000256" key="1">
    <source>
        <dbReference type="SAM" id="MobiDB-lite"/>
    </source>
</evidence>
<comment type="caution">
    <text evidence="2">The sequence shown here is derived from an EMBL/GenBank/DDBJ whole genome shotgun (WGS) entry which is preliminary data.</text>
</comment>
<keyword evidence="3" id="KW-1185">Reference proteome</keyword>
<feature type="region of interest" description="Disordered" evidence="1">
    <location>
        <begin position="1"/>
        <end position="22"/>
    </location>
</feature>
<organism evidence="2 3">
    <name type="scientific">Ganoderma sinense ZZ0214-1</name>
    <dbReference type="NCBI Taxonomy" id="1077348"/>
    <lineage>
        <taxon>Eukaryota</taxon>
        <taxon>Fungi</taxon>
        <taxon>Dikarya</taxon>
        <taxon>Basidiomycota</taxon>
        <taxon>Agaricomycotina</taxon>
        <taxon>Agaricomycetes</taxon>
        <taxon>Polyporales</taxon>
        <taxon>Polyporaceae</taxon>
        <taxon>Ganoderma</taxon>
    </lineage>
</organism>
<feature type="compositionally biased region" description="Polar residues" evidence="1">
    <location>
        <begin position="1"/>
        <end position="15"/>
    </location>
</feature>
<feature type="region of interest" description="Disordered" evidence="1">
    <location>
        <begin position="121"/>
        <end position="155"/>
    </location>
</feature>
<dbReference type="EMBL" id="AYKW01000001">
    <property type="protein sequence ID" value="PIL36461.1"/>
    <property type="molecule type" value="Genomic_DNA"/>
</dbReference>
<gene>
    <name evidence="2" type="ORF">GSI_00150</name>
</gene>
<protein>
    <submittedName>
        <fullName evidence="2">Uncharacterized protein</fullName>
    </submittedName>
</protein>
<sequence>MSCTTSSSLRKSGATTVLRPGAEARTPFGTPFFKLVIDPETDTGTFVKRPLDRKMWEEIRAWEKLQRVGKLPENREYAAVLQEIRFAGDDNDDDAVEGPATERAVGGGFVVGGAGYPSYFVPDVSGPGDGDSDSEATASGGNENEDYDDRLWPDTYSTGSDSDVDYILDGFVVIDVSDATGSVFWNQPRRCRRKGVSEPLVALPSSTPSCERRNALEGGLGDASGGMATYHELSQSVVGSGHSQD</sequence>
<reference evidence="2 3" key="1">
    <citation type="journal article" date="2015" name="Sci. Rep.">
        <title>Chromosome-level genome map provides insights into diverse defense mechanisms in the medicinal fungus Ganoderma sinense.</title>
        <authorList>
            <person name="Zhu Y."/>
            <person name="Xu J."/>
            <person name="Sun C."/>
            <person name="Zhou S."/>
            <person name="Xu H."/>
            <person name="Nelson D.R."/>
            <person name="Qian J."/>
            <person name="Song J."/>
            <person name="Luo H."/>
            <person name="Xiang L."/>
            <person name="Li Y."/>
            <person name="Xu Z."/>
            <person name="Ji A."/>
            <person name="Wang L."/>
            <person name="Lu S."/>
            <person name="Hayward A."/>
            <person name="Sun W."/>
            <person name="Li X."/>
            <person name="Schwartz D.C."/>
            <person name="Wang Y."/>
            <person name="Chen S."/>
        </authorList>
    </citation>
    <scope>NUCLEOTIDE SEQUENCE [LARGE SCALE GENOMIC DNA]</scope>
    <source>
        <strain evidence="2 3">ZZ0214-1</strain>
    </source>
</reference>
<dbReference type="Proteomes" id="UP000230002">
    <property type="component" value="Unassembled WGS sequence"/>
</dbReference>
<evidence type="ECO:0000313" key="3">
    <source>
        <dbReference type="Proteomes" id="UP000230002"/>
    </source>
</evidence>
<evidence type="ECO:0000313" key="2">
    <source>
        <dbReference type="EMBL" id="PIL36461.1"/>
    </source>
</evidence>